<dbReference type="STRING" id="338966.Ppro_1522"/>
<name>A1AP67_PELPD</name>
<proteinExistence type="predicted"/>
<accession>A1AP67</accession>
<dbReference type="eggNOG" id="COG3153">
    <property type="taxonomic scope" value="Bacteria"/>
</dbReference>
<organism evidence="1 2">
    <name type="scientific">Pelobacter propionicus (strain DSM 2379 / NBRC 103807 / OttBd1)</name>
    <dbReference type="NCBI Taxonomy" id="338966"/>
    <lineage>
        <taxon>Bacteria</taxon>
        <taxon>Pseudomonadati</taxon>
        <taxon>Thermodesulfobacteriota</taxon>
        <taxon>Desulfuromonadia</taxon>
        <taxon>Desulfuromonadales</taxon>
        <taxon>Desulfuromonadaceae</taxon>
        <taxon>Pelobacter</taxon>
    </lineage>
</organism>
<gene>
    <name evidence="1" type="ordered locus">Ppro_1522</name>
</gene>
<dbReference type="EMBL" id="CP000482">
    <property type="protein sequence ID" value="ABK99137.1"/>
    <property type="molecule type" value="Genomic_DNA"/>
</dbReference>
<sequence>MSMQRSEALAMLAADQRPIPDDQEFIADRFQPSDAYGVTRLFYAVYGDGYPIDTYYIPERLVEENRRGTIRSVVSRTASGDVVSHVALYRSSPPNPNLYEFGLGLTLPGYRSTMAFFRANQQLMELVGHDGIDGIFGEAVCNHIITQKLSLQSRMLETALEPALMPARAYQAEQSAQGRVGCMVYFRVDRDCPRKLHIPHPYREELTLLLDGLNLERELIVPDNALPAGQGEIDAQRFDFAGVARCTVTTPGEGLAIRLHELERELRNDDYALIQFFIDLGHPWSGGIVELLRSQGYRFGGLLPAWFGSDGLLLQKHFVDPDFDGMKVHSSRGRSLLELVRRDHGRKEL</sequence>
<dbReference type="Proteomes" id="UP000006732">
    <property type="component" value="Chromosome"/>
</dbReference>
<dbReference type="HOGENOM" id="CLU_052477_0_0_7"/>
<dbReference type="RefSeq" id="WP_011735427.1">
    <property type="nucleotide sequence ID" value="NC_008609.1"/>
</dbReference>
<protein>
    <submittedName>
        <fullName evidence="1">Uncharacterized protein</fullName>
    </submittedName>
</protein>
<dbReference type="AlphaFoldDB" id="A1AP67"/>
<evidence type="ECO:0000313" key="2">
    <source>
        <dbReference type="Proteomes" id="UP000006732"/>
    </source>
</evidence>
<evidence type="ECO:0000313" key="1">
    <source>
        <dbReference type="EMBL" id="ABK99137.1"/>
    </source>
</evidence>
<dbReference type="KEGG" id="ppd:Ppro_1522"/>
<keyword evidence="2" id="KW-1185">Reference proteome</keyword>
<reference evidence="1 2" key="1">
    <citation type="submission" date="2006-10" db="EMBL/GenBank/DDBJ databases">
        <title>Complete sequence of chromosome of Pelobacter propionicus DSM 2379.</title>
        <authorList>
            <consortium name="US DOE Joint Genome Institute"/>
            <person name="Copeland A."/>
            <person name="Lucas S."/>
            <person name="Lapidus A."/>
            <person name="Barry K."/>
            <person name="Detter J.C."/>
            <person name="Glavina del Rio T."/>
            <person name="Hammon N."/>
            <person name="Israni S."/>
            <person name="Dalin E."/>
            <person name="Tice H."/>
            <person name="Pitluck S."/>
            <person name="Saunders E."/>
            <person name="Brettin T."/>
            <person name="Bruce D."/>
            <person name="Han C."/>
            <person name="Tapia R."/>
            <person name="Schmutz J."/>
            <person name="Larimer F."/>
            <person name="Land M."/>
            <person name="Hauser L."/>
            <person name="Kyrpides N."/>
            <person name="Kim E."/>
            <person name="Lovley D."/>
            <person name="Richardson P."/>
        </authorList>
    </citation>
    <scope>NUCLEOTIDE SEQUENCE [LARGE SCALE GENOMIC DNA]</scope>
    <source>
        <strain evidence="2">DSM 2379 / NBRC 103807 / OttBd1</strain>
    </source>
</reference>